<sequence length="37" mass="4194">MQPYLTKWGRNRYADAPARTYTRAREPGQATPPTLTG</sequence>
<name>A0AB39AKW6_9CAUD</name>
<gene>
    <name evidence="2" type="ORF">NJGIMKJC_CDS0066</name>
</gene>
<evidence type="ECO:0000256" key="1">
    <source>
        <dbReference type="SAM" id="MobiDB-lite"/>
    </source>
</evidence>
<reference evidence="2" key="1">
    <citation type="submission" date="2024-06" db="EMBL/GenBank/DDBJ databases">
        <title>The complete genome of Mycolicibacterium smegmatis phage.</title>
        <authorList>
            <person name="Zong M."/>
            <person name="Wu X."/>
            <person name="Feng Y."/>
        </authorList>
    </citation>
    <scope>NUCLEOTIDE SEQUENCE</scope>
</reference>
<feature type="region of interest" description="Disordered" evidence="1">
    <location>
        <begin position="16"/>
        <end position="37"/>
    </location>
</feature>
<dbReference type="EMBL" id="PP947710">
    <property type="protein sequence ID" value="XDG31332.1"/>
    <property type="molecule type" value="Genomic_DNA"/>
</dbReference>
<accession>A0AB39AKW6</accession>
<evidence type="ECO:0000313" key="2">
    <source>
        <dbReference type="EMBL" id="XDG31332.1"/>
    </source>
</evidence>
<protein>
    <submittedName>
        <fullName evidence="2">Uncharacterized protein</fullName>
    </submittedName>
</protein>
<proteinExistence type="predicted"/>
<organism evidence="2">
    <name type="scientific">Mycolicibacterium phage phi1_186018</name>
    <dbReference type="NCBI Taxonomy" id="3236641"/>
    <lineage>
        <taxon>Viruses</taxon>
        <taxon>Duplodnaviria</taxon>
        <taxon>Heunggongvirae</taxon>
        <taxon>Uroviricota</taxon>
        <taxon>Caudoviricetes</taxon>
        <taxon>Bclasvirinae</taxon>
        <taxon>Coopervirus</taxon>
    </lineage>
</organism>